<dbReference type="EMBL" id="UINC01040577">
    <property type="protein sequence ID" value="SVB40645.1"/>
    <property type="molecule type" value="Genomic_DNA"/>
</dbReference>
<reference evidence="1" key="1">
    <citation type="submission" date="2018-05" db="EMBL/GenBank/DDBJ databases">
        <authorList>
            <person name="Lanie J.A."/>
            <person name="Ng W.-L."/>
            <person name="Kazmierczak K.M."/>
            <person name="Andrzejewski T.M."/>
            <person name="Davidsen T.M."/>
            <person name="Wayne K.J."/>
            <person name="Tettelin H."/>
            <person name="Glass J.I."/>
            <person name="Rusch D."/>
            <person name="Podicherti R."/>
            <person name="Tsui H.-C.T."/>
            <person name="Winkler M.E."/>
        </authorList>
    </citation>
    <scope>NUCLEOTIDE SEQUENCE</scope>
</reference>
<proteinExistence type="predicted"/>
<name>A0A382DR02_9ZZZZ</name>
<dbReference type="AlphaFoldDB" id="A0A382DR02"/>
<sequence length="256" mass="28975">MGTNFTIQNDQADAHRRLHRALNLVGDLTAGDLLGATTRAHVIRPMTDPDTARTLFGLRQSSTHRLWRALVVRCGGAPRALGFLRVDGGLRGLGAELGLDHTTLSRSLKAWESRHPPLVVTGHQQRSRARESLALIQIPLLTDWLLWTAEVRARWLSQQPDHLSDTHIVDIQRMFVPQGMPPSPEITRQTAVQMLLPAGSPDRFPGEVLVGVDLLNRQRLSDRFDHLREKRRAKFRKIRRKGYEQREARRRATATA</sequence>
<protein>
    <submittedName>
        <fullName evidence="1">Uncharacterized protein</fullName>
    </submittedName>
</protein>
<evidence type="ECO:0000313" key="1">
    <source>
        <dbReference type="EMBL" id="SVB40645.1"/>
    </source>
</evidence>
<gene>
    <name evidence="1" type="ORF">METZ01_LOCUS193499</name>
</gene>
<accession>A0A382DR02</accession>
<organism evidence="1">
    <name type="scientific">marine metagenome</name>
    <dbReference type="NCBI Taxonomy" id="408172"/>
    <lineage>
        <taxon>unclassified sequences</taxon>
        <taxon>metagenomes</taxon>
        <taxon>ecological metagenomes</taxon>
    </lineage>
</organism>